<keyword evidence="1" id="KW-0805">Transcription regulation</keyword>
<evidence type="ECO:0000256" key="1">
    <source>
        <dbReference type="ARBA" id="ARBA00023015"/>
    </source>
</evidence>
<dbReference type="RefSeq" id="WP_394828169.1">
    <property type="nucleotide sequence ID" value="NZ_CP089984.1"/>
</dbReference>
<dbReference type="PROSITE" id="PS50977">
    <property type="entry name" value="HTH_TETR_2"/>
    <property type="match status" value="1"/>
</dbReference>
<feature type="DNA-binding region" description="H-T-H motif" evidence="4">
    <location>
        <begin position="41"/>
        <end position="60"/>
    </location>
</feature>
<dbReference type="Proteomes" id="UP001370348">
    <property type="component" value="Chromosome"/>
</dbReference>
<dbReference type="InterPro" id="IPR041490">
    <property type="entry name" value="KstR2_TetR_C"/>
</dbReference>
<keyword evidence="7" id="KW-1185">Reference proteome</keyword>
<dbReference type="Gene3D" id="1.10.10.60">
    <property type="entry name" value="Homeodomain-like"/>
    <property type="match status" value="1"/>
</dbReference>
<dbReference type="InterPro" id="IPR001647">
    <property type="entry name" value="HTH_TetR"/>
</dbReference>
<dbReference type="PANTHER" id="PTHR30055">
    <property type="entry name" value="HTH-TYPE TRANSCRIPTIONAL REGULATOR RUTR"/>
    <property type="match status" value="1"/>
</dbReference>
<keyword evidence="3" id="KW-0804">Transcription</keyword>
<gene>
    <name evidence="6" type="ORF">LZC94_15015</name>
</gene>
<reference evidence="6 7" key="1">
    <citation type="submission" date="2021-12" db="EMBL/GenBank/DDBJ databases">
        <title>Discovery of the Pendulisporaceae a myxobacterial family with distinct sporulation behavior and unique specialized metabolism.</title>
        <authorList>
            <person name="Garcia R."/>
            <person name="Popoff A."/>
            <person name="Bader C.D."/>
            <person name="Loehr J."/>
            <person name="Walesch S."/>
            <person name="Walt C."/>
            <person name="Boldt J."/>
            <person name="Bunk B."/>
            <person name="Haeckl F.J.F.P.J."/>
            <person name="Gunesch A.P."/>
            <person name="Birkelbach J."/>
            <person name="Nuebel U."/>
            <person name="Pietschmann T."/>
            <person name="Bach T."/>
            <person name="Mueller R."/>
        </authorList>
    </citation>
    <scope>NUCLEOTIDE SEQUENCE [LARGE SCALE GENOMIC DNA]</scope>
    <source>
        <strain evidence="6 7">MSr11954</strain>
    </source>
</reference>
<evidence type="ECO:0000256" key="2">
    <source>
        <dbReference type="ARBA" id="ARBA00023125"/>
    </source>
</evidence>
<dbReference type="SUPFAM" id="SSF46689">
    <property type="entry name" value="Homeodomain-like"/>
    <property type="match status" value="1"/>
</dbReference>
<dbReference type="Gene3D" id="1.10.357.10">
    <property type="entry name" value="Tetracycline Repressor, domain 2"/>
    <property type="match status" value="1"/>
</dbReference>
<evidence type="ECO:0000313" key="7">
    <source>
        <dbReference type="Proteomes" id="UP001370348"/>
    </source>
</evidence>
<proteinExistence type="predicted"/>
<keyword evidence="2 4" id="KW-0238">DNA-binding</keyword>
<feature type="domain" description="HTH tetR-type" evidence="5">
    <location>
        <begin position="18"/>
        <end position="78"/>
    </location>
</feature>
<evidence type="ECO:0000313" key="6">
    <source>
        <dbReference type="EMBL" id="WXB18539.1"/>
    </source>
</evidence>
<sequence length="218" mass="23980">MQPKIRSRNKSTPSFIEAARRDQLVEAAIATIAEVGYAKASFVRIAERAAISPGLISYHFSTKGELLEQVIVHITTTMDRAMSARAEGASGYVAALRAMIEAFVHYCAGHRPEMLALLQLSSNAEDPEVAKELARTQETGLSELEEMFQKGQEARAFRAFSPRTMAVTLMGALEAVPRELALRPETDVDAYACELATAFELAVQPLPHAPRAKHKKRR</sequence>
<dbReference type="PRINTS" id="PR00455">
    <property type="entry name" value="HTHTETR"/>
</dbReference>
<evidence type="ECO:0000256" key="3">
    <source>
        <dbReference type="ARBA" id="ARBA00023163"/>
    </source>
</evidence>
<dbReference type="PANTHER" id="PTHR30055:SF234">
    <property type="entry name" value="HTH-TYPE TRANSCRIPTIONAL REGULATOR BETI"/>
    <property type="match status" value="1"/>
</dbReference>
<name>A0ABZ2M7Q5_9BACT</name>
<dbReference type="EMBL" id="CP089984">
    <property type="protein sequence ID" value="WXB18539.1"/>
    <property type="molecule type" value="Genomic_DNA"/>
</dbReference>
<organism evidence="6 7">
    <name type="scientific">Pendulispora albinea</name>
    <dbReference type="NCBI Taxonomy" id="2741071"/>
    <lineage>
        <taxon>Bacteria</taxon>
        <taxon>Pseudomonadati</taxon>
        <taxon>Myxococcota</taxon>
        <taxon>Myxococcia</taxon>
        <taxon>Myxococcales</taxon>
        <taxon>Sorangiineae</taxon>
        <taxon>Pendulisporaceae</taxon>
        <taxon>Pendulispora</taxon>
    </lineage>
</organism>
<accession>A0ABZ2M7Q5</accession>
<evidence type="ECO:0000256" key="4">
    <source>
        <dbReference type="PROSITE-ProRule" id="PRU00335"/>
    </source>
</evidence>
<dbReference type="Pfam" id="PF00440">
    <property type="entry name" value="TetR_N"/>
    <property type="match status" value="1"/>
</dbReference>
<dbReference type="Pfam" id="PF17932">
    <property type="entry name" value="TetR_C_24"/>
    <property type="match status" value="1"/>
</dbReference>
<evidence type="ECO:0000259" key="5">
    <source>
        <dbReference type="PROSITE" id="PS50977"/>
    </source>
</evidence>
<dbReference type="InterPro" id="IPR050109">
    <property type="entry name" value="HTH-type_TetR-like_transc_reg"/>
</dbReference>
<protein>
    <submittedName>
        <fullName evidence="6">TetR family transcriptional regulator</fullName>
    </submittedName>
</protein>
<dbReference type="SUPFAM" id="SSF48498">
    <property type="entry name" value="Tetracyclin repressor-like, C-terminal domain"/>
    <property type="match status" value="1"/>
</dbReference>
<dbReference type="InterPro" id="IPR036271">
    <property type="entry name" value="Tet_transcr_reg_TetR-rel_C_sf"/>
</dbReference>
<dbReference type="InterPro" id="IPR009057">
    <property type="entry name" value="Homeodomain-like_sf"/>
</dbReference>